<evidence type="ECO:0000259" key="1">
    <source>
        <dbReference type="PROSITE" id="PS51819"/>
    </source>
</evidence>
<organism evidence="2 3">
    <name type="scientific">Phenylobacterium koreense</name>
    <dbReference type="NCBI Taxonomy" id="266125"/>
    <lineage>
        <taxon>Bacteria</taxon>
        <taxon>Pseudomonadati</taxon>
        <taxon>Pseudomonadota</taxon>
        <taxon>Alphaproteobacteria</taxon>
        <taxon>Caulobacterales</taxon>
        <taxon>Caulobacteraceae</taxon>
        <taxon>Phenylobacterium</taxon>
    </lineage>
</organism>
<dbReference type="PROSITE" id="PS51819">
    <property type="entry name" value="VOC"/>
    <property type="match status" value="1"/>
</dbReference>
<keyword evidence="3" id="KW-1185">Reference proteome</keyword>
<sequence>MRGSIHHLDLTVRDPQASRDFYAKVLGFLGYELSAEGERGFDFDLRTPAGFCSIGVMRARAGAPDHDRYGPGLHHVAWTADSREDVDALYALLLDIDAEILDPPADYPRYATPYYAVFFADPDGLKLEFVYSPRPAGANGS</sequence>
<dbReference type="PANTHER" id="PTHR35006">
    <property type="entry name" value="GLYOXALASE FAMILY PROTEIN (AFU_ORTHOLOGUE AFUA_5G14830)"/>
    <property type="match status" value="1"/>
</dbReference>
<dbReference type="InterPro" id="IPR029068">
    <property type="entry name" value="Glyas_Bleomycin-R_OHBP_Dase"/>
</dbReference>
<dbReference type="Proteomes" id="UP001549110">
    <property type="component" value="Unassembled WGS sequence"/>
</dbReference>
<feature type="domain" description="VOC" evidence="1">
    <location>
        <begin position="4"/>
        <end position="132"/>
    </location>
</feature>
<dbReference type="InterPro" id="IPR037523">
    <property type="entry name" value="VOC_core"/>
</dbReference>
<reference evidence="2 3" key="1">
    <citation type="submission" date="2024-06" db="EMBL/GenBank/DDBJ databases">
        <title>Genomic Encyclopedia of Type Strains, Phase IV (KMG-IV): sequencing the most valuable type-strain genomes for metagenomic binning, comparative biology and taxonomic classification.</title>
        <authorList>
            <person name="Goeker M."/>
        </authorList>
    </citation>
    <scope>NUCLEOTIDE SEQUENCE [LARGE SCALE GENOMIC DNA]</scope>
    <source>
        <strain evidence="2 3">DSM 17809</strain>
    </source>
</reference>
<protein>
    <submittedName>
        <fullName evidence="2">Catechol 2,3-dioxygenase-like lactoylglutathione lyase family enzyme</fullName>
    </submittedName>
</protein>
<name>A0ABV2EFB4_9CAUL</name>
<proteinExistence type="predicted"/>
<evidence type="ECO:0000313" key="2">
    <source>
        <dbReference type="EMBL" id="MET3525467.1"/>
    </source>
</evidence>
<dbReference type="Gene3D" id="3.10.180.10">
    <property type="entry name" value="2,3-Dihydroxybiphenyl 1,2-Dioxygenase, domain 1"/>
    <property type="match status" value="1"/>
</dbReference>
<dbReference type="RefSeq" id="WP_331928341.1">
    <property type="nucleotide sequence ID" value="NZ_JBEPLU010000001.1"/>
</dbReference>
<dbReference type="InterPro" id="IPR004360">
    <property type="entry name" value="Glyas_Fos-R_dOase_dom"/>
</dbReference>
<dbReference type="Pfam" id="PF00903">
    <property type="entry name" value="Glyoxalase"/>
    <property type="match status" value="1"/>
</dbReference>
<dbReference type="PANTHER" id="PTHR35006:SF2">
    <property type="entry name" value="GLYOXALASE FAMILY PROTEIN (AFU_ORTHOLOGUE AFUA_5G14830)"/>
    <property type="match status" value="1"/>
</dbReference>
<dbReference type="EMBL" id="JBEPLU010000001">
    <property type="protein sequence ID" value="MET3525467.1"/>
    <property type="molecule type" value="Genomic_DNA"/>
</dbReference>
<evidence type="ECO:0000313" key="3">
    <source>
        <dbReference type="Proteomes" id="UP001549110"/>
    </source>
</evidence>
<accession>A0ABV2EFB4</accession>
<dbReference type="SUPFAM" id="SSF54593">
    <property type="entry name" value="Glyoxalase/Bleomycin resistance protein/Dihydroxybiphenyl dioxygenase"/>
    <property type="match status" value="1"/>
</dbReference>
<comment type="caution">
    <text evidence="2">The sequence shown here is derived from an EMBL/GenBank/DDBJ whole genome shotgun (WGS) entry which is preliminary data.</text>
</comment>
<gene>
    <name evidence="2" type="ORF">ABID41_000562</name>
</gene>